<dbReference type="SMART" id="SM00028">
    <property type="entry name" value="TPR"/>
    <property type="match status" value="9"/>
</dbReference>
<dbReference type="Proteomes" id="UP000245168">
    <property type="component" value="Unassembled WGS sequence"/>
</dbReference>
<evidence type="ECO:0000313" key="3">
    <source>
        <dbReference type="Proteomes" id="UP000245168"/>
    </source>
</evidence>
<dbReference type="PANTHER" id="PTHR44809">
    <property type="match status" value="1"/>
</dbReference>
<protein>
    <recommendedName>
        <fullName evidence="4">Tetratricopeptide repeat protein</fullName>
    </recommendedName>
</protein>
<dbReference type="EMBL" id="QEXV01000006">
    <property type="protein sequence ID" value="PWE16571.1"/>
    <property type="molecule type" value="Genomic_DNA"/>
</dbReference>
<keyword evidence="1" id="KW-0802">TPR repeat</keyword>
<dbReference type="Gene3D" id="1.25.40.10">
    <property type="entry name" value="Tetratricopeptide repeat domain"/>
    <property type="match status" value="2"/>
</dbReference>
<evidence type="ECO:0000313" key="2">
    <source>
        <dbReference type="EMBL" id="PWE16571.1"/>
    </source>
</evidence>
<comment type="caution">
    <text evidence="2">The sequence shown here is derived from an EMBL/GenBank/DDBJ whole genome shotgun (WGS) entry which is preliminary data.</text>
</comment>
<dbReference type="SUPFAM" id="SSF48452">
    <property type="entry name" value="TPR-like"/>
    <property type="match status" value="2"/>
</dbReference>
<evidence type="ECO:0008006" key="4">
    <source>
        <dbReference type="Google" id="ProtNLM"/>
    </source>
</evidence>
<feature type="repeat" description="TPR" evidence="1">
    <location>
        <begin position="142"/>
        <end position="175"/>
    </location>
</feature>
<gene>
    <name evidence="2" type="ORF">DDZ18_12440</name>
</gene>
<dbReference type="InterPro" id="IPR012668">
    <property type="entry name" value="CHP02466"/>
</dbReference>
<feature type="repeat" description="TPR" evidence="1">
    <location>
        <begin position="210"/>
        <end position="243"/>
    </location>
</feature>
<dbReference type="Pfam" id="PF13759">
    <property type="entry name" value="2OG-FeII_Oxy_5"/>
    <property type="match status" value="1"/>
</dbReference>
<dbReference type="InterPro" id="IPR052943">
    <property type="entry name" value="TMTC_O-mannosyl-trnsfr"/>
</dbReference>
<sequence length="600" mass="64784">MATADAMAALNEAARLFQAGDPDAARRLCETILRERPGEVEARHLRAMALGRLGRVEESAADFRKAADGHAQPHVILTNLGNMLRRAGRFEEAEQAYADAVAKAPEHVDALAALASVRFALGKHEAARAAADSVLARAPAHAGALNTLGLVAAADGRDDDALAAYGRALEARPGLVSALTNRGALLRRLGRLDDSLADLDAACRAAPAQAESWHQKANTLRTLGRIQDAKAAFTEALKRAPTRADIHSDYASMLWEAGESAGFLSTIDAVLTRSPEPGLCKAKARLALRAGRSETALKAAEDALKTAPDDPDGLALRGEIRRLAGDRPGGLDDLRRAHALAPEDFHIRHEMVEALLASGAFQEAAAALEGDAPLEHLQRHVALKTLAWRALDDPRYRFFCDYERFAAKLFIDTPAGYDSIEAFNADLAATIEELHATSAQPLDQTLFGGTQSGGRLWNFRRPAIDALRQSLMDAARRYVAALPDDPDHPFLMRKSADLKLTGAWSVRLFSGGGHVNHYHPAGWISASYYVQVPPEIGEHSRAGWLRLGESGVQGLDLPAEKWIRPEPGSAIFFPSYMWHGVEPFESDAVRVTAPFDLLPA</sequence>
<dbReference type="Pfam" id="PF13432">
    <property type="entry name" value="TPR_16"/>
    <property type="match status" value="5"/>
</dbReference>
<dbReference type="InterPro" id="IPR019734">
    <property type="entry name" value="TPR_rpt"/>
</dbReference>
<dbReference type="RefSeq" id="WP_109253726.1">
    <property type="nucleotide sequence ID" value="NZ_QEXV01000006.1"/>
</dbReference>
<name>A0A2U2BRC9_9PROT</name>
<dbReference type="PROSITE" id="PS50005">
    <property type="entry name" value="TPR"/>
    <property type="match status" value="3"/>
</dbReference>
<dbReference type="OrthoDB" id="9783136at2"/>
<dbReference type="InterPro" id="IPR011990">
    <property type="entry name" value="TPR-like_helical_dom_sf"/>
</dbReference>
<dbReference type="Gene3D" id="2.60.120.620">
    <property type="entry name" value="q2cbj1_9rhob like domain"/>
    <property type="match status" value="1"/>
</dbReference>
<organism evidence="2 3">
    <name type="scientific">Marinicauda salina</name>
    <dbReference type="NCBI Taxonomy" id="2135793"/>
    <lineage>
        <taxon>Bacteria</taxon>
        <taxon>Pseudomonadati</taxon>
        <taxon>Pseudomonadota</taxon>
        <taxon>Alphaproteobacteria</taxon>
        <taxon>Maricaulales</taxon>
        <taxon>Maricaulaceae</taxon>
        <taxon>Marinicauda</taxon>
    </lineage>
</organism>
<dbReference type="PANTHER" id="PTHR44809:SF1">
    <property type="entry name" value="PROTEIN O-MANNOSYL-TRANSFERASE TMTC1"/>
    <property type="match status" value="1"/>
</dbReference>
<feature type="repeat" description="TPR" evidence="1">
    <location>
        <begin position="74"/>
        <end position="107"/>
    </location>
</feature>
<dbReference type="AlphaFoldDB" id="A0A2U2BRC9"/>
<evidence type="ECO:0000256" key="1">
    <source>
        <dbReference type="PROSITE-ProRule" id="PRU00339"/>
    </source>
</evidence>
<accession>A0A2U2BRC9</accession>
<proteinExistence type="predicted"/>
<reference evidence="3" key="1">
    <citation type="submission" date="2018-05" db="EMBL/GenBank/DDBJ databases">
        <authorList>
            <person name="Liu B.-T."/>
        </authorList>
    </citation>
    <scope>NUCLEOTIDE SEQUENCE [LARGE SCALE GENOMIC DNA]</scope>
    <source>
        <strain evidence="3">WD6-1</strain>
    </source>
</reference>
<keyword evidence="3" id="KW-1185">Reference proteome</keyword>